<dbReference type="RefSeq" id="WP_014265768.1">
    <property type="nucleotide sequence ID" value="NC_016631.1"/>
</dbReference>
<keyword evidence="4" id="KW-1185">Reference proteome</keyword>
<sequence>MTNVVVNSATPPEHHRFHFLDALRGLAAILVIMRHSPPVYAQSFVTENSFLAVDFFFCLSGFVIAFSYEQRLSTYLTFKNFFVARLIRLYPIAAIGTVVGAVELALQLHLHAPVGTFISRIVLETALGLLVLPSARYVLFPLDRVMWTLFFELIANLLYAVLVRRRLATTGFLVILATLAAIALTGERLHLGTLDRGYTFDSAYVGFSRVSLSFLLGVLTFRLYRHQARARLLVGPSILAATAITFVFVLALCGPPSLTHNAAPELALLILLFPLIVYSGAHVSVSSRWTPLCAFLGTISYPLYVLHPPMLWPLTLSPAIRFAHTHQPLSAPFMLAYTAGLVLLSWLAAHFYDIPVRKTLTRLYKQRSTVAIVRS</sequence>
<feature type="transmembrane region" description="Helical" evidence="1">
    <location>
        <begin position="266"/>
        <end position="285"/>
    </location>
</feature>
<keyword evidence="1" id="KW-0472">Membrane</keyword>
<evidence type="ECO:0000259" key="2">
    <source>
        <dbReference type="Pfam" id="PF01757"/>
    </source>
</evidence>
<feature type="domain" description="Acyltransferase 3" evidence="2">
    <location>
        <begin position="18"/>
        <end position="349"/>
    </location>
</feature>
<dbReference type="STRING" id="682795.AciX8_2579"/>
<dbReference type="OrthoDB" id="9796461at2"/>
<dbReference type="PANTHER" id="PTHR23028">
    <property type="entry name" value="ACETYLTRANSFERASE"/>
    <property type="match status" value="1"/>
</dbReference>
<evidence type="ECO:0000313" key="3">
    <source>
        <dbReference type="EMBL" id="AEU36890.1"/>
    </source>
</evidence>
<feature type="transmembrane region" description="Helical" evidence="1">
    <location>
        <begin position="48"/>
        <end position="68"/>
    </location>
</feature>
<dbReference type="Pfam" id="PF01757">
    <property type="entry name" value="Acyl_transf_3"/>
    <property type="match status" value="1"/>
</dbReference>
<feature type="transmembrane region" description="Helical" evidence="1">
    <location>
        <begin position="233"/>
        <end position="254"/>
    </location>
</feature>
<dbReference type="InterPro" id="IPR050879">
    <property type="entry name" value="Acyltransferase_3"/>
</dbReference>
<organism evidence="3 4">
    <name type="scientific">Granulicella mallensis (strain ATCC BAA-1857 / DSM 23137 / MP5ACTX8)</name>
    <dbReference type="NCBI Taxonomy" id="682795"/>
    <lineage>
        <taxon>Bacteria</taxon>
        <taxon>Pseudomonadati</taxon>
        <taxon>Acidobacteriota</taxon>
        <taxon>Terriglobia</taxon>
        <taxon>Terriglobales</taxon>
        <taxon>Acidobacteriaceae</taxon>
        <taxon>Granulicella</taxon>
    </lineage>
</organism>
<dbReference type="Proteomes" id="UP000007113">
    <property type="component" value="Chromosome"/>
</dbReference>
<name>G8P096_GRAMM</name>
<gene>
    <name evidence="3" type="ordered locus">AciX8_2579</name>
</gene>
<dbReference type="InterPro" id="IPR002656">
    <property type="entry name" value="Acyl_transf_3_dom"/>
</dbReference>
<feature type="transmembrane region" description="Helical" evidence="1">
    <location>
        <begin position="88"/>
        <end position="106"/>
    </location>
</feature>
<accession>G8P096</accession>
<feature type="transmembrane region" description="Helical" evidence="1">
    <location>
        <begin position="292"/>
        <end position="311"/>
    </location>
</feature>
<feature type="transmembrane region" description="Helical" evidence="1">
    <location>
        <begin position="331"/>
        <end position="352"/>
    </location>
</feature>
<dbReference type="KEGG" id="gma:AciX8_2579"/>
<dbReference type="AlphaFoldDB" id="G8P096"/>
<keyword evidence="1" id="KW-0812">Transmembrane</keyword>
<keyword evidence="3" id="KW-0012">Acyltransferase</keyword>
<keyword evidence="1" id="KW-1133">Transmembrane helix</keyword>
<dbReference type="PANTHER" id="PTHR23028:SF134">
    <property type="entry name" value="PUTATIVE (AFU_ORTHOLOGUE AFUA_4G08520)-RELATED"/>
    <property type="match status" value="1"/>
</dbReference>
<dbReference type="HOGENOM" id="CLU_005679_2_1_0"/>
<reference evidence="3 4" key="1">
    <citation type="submission" date="2011-11" db="EMBL/GenBank/DDBJ databases">
        <title>Complete sequence of Granulicella mallensis MP5ACTX8.</title>
        <authorList>
            <consortium name="US DOE Joint Genome Institute"/>
            <person name="Lucas S."/>
            <person name="Copeland A."/>
            <person name="Lapidus A."/>
            <person name="Cheng J.-F."/>
            <person name="Goodwin L."/>
            <person name="Pitluck S."/>
            <person name="Peters L."/>
            <person name="Lu M."/>
            <person name="Detter J.C."/>
            <person name="Han C."/>
            <person name="Tapia R."/>
            <person name="Land M."/>
            <person name="Hauser L."/>
            <person name="Kyrpides N."/>
            <person name="Ivanova N."/>
            <person name="Mikhailova N."/>
            <person name="Pagani I."/>
            <person name="Rawat S."/>
            <person name="Mannisto M."/>
            <person name="Haggblom M."/>
            <person name="Woyke T."/>
        </authorList>
    </citation>
    <scope>NUCLEOTIDE SEQUENCE [LARGE SCALE GENOMIC DNA]</scope>
    <source>
        <strain evidence="4">ATCC BAA-1857 / DSM 23137 / MP5ACTX8</strain>
    </source>
</reference>
<feature type="transmembrane region" description="Helical" evidence="1">
    <location>
        <begin position="145"/>
        <end position="163"/>
    </location>
</feature>
<dbReference type="eggNOG" id="COG1835">
    <property type="taxonomic scope" value="Bacteria"/>
</dbReference>
<evidence type="ECO:0000256" key="1">
    <source>
        <dbReference type="SAM" id="Phobius"/>
    </source>
</evidence>
<feature type="transmembrane region" description="Helical" evidence="1">
    <location>
        <begin position="203"/>
        <end position="221"/>
    </location>
</feature>
<dbReference type="EMBL" id="CP003130">
    <property type="protein sequence ID" value="AEU36890.1"/>
    <property type="molecule type" value="Genomic_DNA"/>
</dbReference>
<protein>
    <submittedName>
        <fullName evidence="3">Acyltransferase 3</fullName>
    </submittedName>
</protein>
<keyword evidence="3" id="KW-0808">Transferase</keyword>
<proteinExistence type="predicted"/>
<feature type="transmembrane region" description="Helical" evidence="1">
    <location>
        <begin position="170"/>
        <end position="191"/>
    </location>
</feature>
<dbReference type="GO" id="GO:0016747">
    <property type="term" value="F:acyltransferase activity, transferring groups other than amino-acyl groups"/>
    <property type="evidence" value="ECO:0007669"/>
    <property type="project" value="InterPro"/>
</dbReference>
<evidence type="ECO:0000313" key="4">
    <source>
        <dbReference type="Proteomes" id="UP000007113"/>
    </source>
</evidence>